<evidence type="ECO:0000313" key="3">
    <source>
        <dbReference type="Proteomes" id="UP000675747"/>
    </source>
</evidence>
<dbReference type="EMBL" id="JAGQFT020000004">
    <property type="protein sequence ID" value="MBS7456999.1"/>
    <property type="molecule type" value="Genomic_DNA"/>
</dbReference>
<proteinExistence type="predicted"/>
<name>A0A8J7VTT8_9GAMM</name>
<dbReference type="Proteomes" id="UP000675747">
    <property type="component" value="Unassembled WGS sequence"/>
</dbReference>
<reference evidence="2 3" key="1">
    <citation type="journal article" date="2021" name="Microbiol. Resour. Announc.">
        <title>Draft Genome Sequence of Coralloluteibacterium stylophorae LMG 29479T.</title>
        <authorList>
            <person name="Karlyshev A.V."/>
            <person name="Kudryashova E.B."/>
            <person name="Ariskina E.V."/>
            <person name="Conroy A.P."/>
            <person name="Abidueva E.Y."/>
        </authorList>
    </citation>
    <scope>NUCLEOTIDE SEQUENCE [LARGE SCALE GENOMIC DNA]</scope>
    <source>
        <strain evidence="2 3">LMG 29479</strain>
    </source>
</reference>
<evidence type="ECO:0000313" key="1">
    <source>
        <dbReference type="EMBL" id="MBR0561838.1"/>
    </source>
</evidence>
<dbReference type="EMBL" id="JAGQFT010000023">
    <property type="protein sequence ID" value="MBR0561838.1"/>
    <property type="molecule type" value="Genomic_DNA"/>
</dbReference>
<accession>A0A8J7VTT8</accession>
<reference evidence="1" key="2">
    <citation type="submission" date="2021-04" db="EMBL/GenBank/DDBJ databases">
        <authorList>
            <person name="Karlyshev A.V."/>
        </authorList>
    </citation>
    <scope>NUCLEOTIDE SEQUENCE</scope>
    <source>
        <strain evidence="1">LMG 29479</strain>
    </source>
</reference>
<dbReference type="AlphaFoldDB" id="A0A8J7VTT8"/>
<gene>
    <name evidence="2" type="ORF">KB893_007605</name>
    <name evidence="1" type="ORF">KB893_04820</name>
</gene>
<protein>
    <submittedName>
        <fullName evidence="1">Uncharacterized protein</fullName>
    </submittedName>
</protein>
<evidence type="ECO:0000313" key="2">
    <source>
        <dbReference type="EMBL" id="MBS7456999.1"/>
    </source>
</evidence>
<dbReference type="RefSeq" id="WP_211925800.1">
    <property type="nucleotide sequence ID" value="NZ_JAGQFT020000004.1"/>
</dbReference>
<organism evidence="1">
    <name type="scientific">Coralloluteibacterium stylophorae</name>
    <dbReference type="NCBI Taxonomy" id="1776034"/>
    <lineage>
        <taxon>Bacteria</taxon>
        <taxon>Pseudomonadati</taxon>
        <taxon>Pseudomonadota</taxon>
        <taxon>Gammaproteobacteria</taxon>
        <taxon>Lysobacterales</taxon>
        <taxon>Lysobacteraceae</taxon>
        <taxon>Coralloluteibacterium</taxon>
    </lineage>
</organism>
<keyword evidence="3" id="KW-1185">Reference proteome</keyword>
<comment type="caution">
    <text evidence="1">The sequence shown here is derived from an EMBL/GenBank/DDBJ whole genome shotgun (WGS) entry which is preliminary data.</text>
</comment>
<sequence length="64" mass="6900">MTPLDKPLRREIEIDGAPYTLTLTPQGLRLVAKGRRKGIELAWTDLVNGDAALSAALNASLQKA</sequence>